<dbReference type="Gene3D" id="3.40.470.10">
    <property type="entry name" value="Uracil-DNA glycosylase-like domain"/>
    <property type="match status" value="1"/>
</dbReference>
<feature type="region of interest" description="Disordered" evidence="4">
    <location>
        <begin position="28"/>
        <end position="51"/>
    </location>
</feature>
<evidence type="ECO:0000256" key="1">
    <source>
        <dbReference type="ARBA" id="ARBA00022763"/>
    </source>
</evidence>
<evidence type="ECO:0000256" key="4">
    <source>
        <dbReference type="SAM" id="MobiDB-lite"/>
    </source>
</evidence>
<dbReference type="GO" id="GO:0004844">
    <property type="term" value="F:uracil DNA N-glycosylase activity"/>
    <property type="evidence" value="ECO:0007669"/>
    <property type="project" value="TreeGrafter"/>
</dbReference>
<dbReference type="GO" id="GO:0006285">
    <property type="term" value="P:base-excision repair, AP site formation"/>
    <property type="evidence" value="ECO:0007669"/>
    <property type="project" value="InterPro"/>
</dbReference>
<feature type="compositionally biased region" description="Polar residues" evidence="4">
    <location>
        <begin position="41"/>
        <end position="51"/>
    </location>
</feature>
<dbReference type="SUPFAM" id="SSF52141">
    <property type="entry name" value="Uracil-DNA glycosylase-like"/>
    <property type="match status" value="1"/>
</dbReference>
<feature type="compositionally biased region" description="Low complexity" evidence="4">
    <location>
        <begin position="64"/>
        <end position="79"/>
    </location>
</feature>
<dbReference type="GO" id="GO:0008263">
    <property type="term" value="F:pyrimidine-specific mismatch base pair DNA N-glycosylase activity"/>
    <property type="evidence" value="ECO:0007669"/>
    <property type="project" value="TreeGrafter"/>
</dbReference>
<dbReference type="Proteomes" id="UP000566819">
    <property type="component" value="Unassembled WGS sequence"/>
</dbReference>
<dbReference type="FunFam" id="3.40.470.10:FF:000010">
    <property type="entry name" value="G/U mismatch-specific DNA glycosylase"/>
    <property type="match status" value="1"/>
</dbReference>
<keyword evidence="3" id="KW-0234">DNA repair</keyword>
<keyword evidence="2" id="KW-0378">Hydrolase</keyword>
<dbReference type="OrthoDB" id="565731at2759"/>
<gene>
    <name evidence="6" type="ORF">G7Y89_g3262</name>
</gene>
<name>A0A8H4RT03_9HELO</name>
<keyword evidence="7" id="KW-1185">Reference proteome</keyword>
<comment type="caution">
    <text evidence="6">The sequence shown here is derived from an EMBL/GenBank/DDBJ whole genome shotgun (WGS) entry which is preliminary data.</text>
</comment>
<proteinExistence type="predicted"/>
<evidence type="ECO:0000256" key="3">
    <source>
        <dbReference type="ARBA" id="ARBA00023204"/>
    </source>
</evidence>
<organism evidence="6 7">
    <name type="scientific">Cudoniella acicularis</name>
    <dbReference type="NCBI Taxonomy" id="354080"/>
    <lineage>
        <taxon>Eukaryota</taxon>
        <taxon>Fungi</taxon>
        <taxon>Dikarya</taxon>
        <taxon>Ascomycota</taxon>
        <taxon>Pezizomycotina</taxon>
        <taxon>Leotiomycetes</taxon>
        <taxon>Helotiales</taxon>
        <taxon>Tricladiaceae</taxon>
        <taxon>Cudoniella</taxon>
    </lineage>
</organism>
<keyword evidence="1" id="KW-0227">DNA damage</keyword>
<evidence type="ECO:0000256" key="2">
    <source>
        <dbReference type="ARBA" id="ARBA00022801"/>
    </source>
</evidence>
<sequence>MENDNVTSSSMVPASFAGKLNIADYAFTPTQDASPRRRPLSNFQSPKGNSKSLKKAFTLISSSPLKRSSSSSSSSALSLDAGSPKKKSRGPSGYASPETYAHLSPLADVCAPNLILIFIGLNPGIATSRSGHAYAHPTNLFWKLLHSSGITNRRLRPNEDRTLPRDWQCGNTNIVDRPTRNGSELSKTEMDRNVEVLEEKIRKWKPEAVCVVGKSIWESIYRVRKGKHLKKEDFVYGWQEGERMGAPDESDDEGWAGAPIFAASSTSGQAASVPKAEKERIWNELGAWVKERRRDRLT</sequence>
<reference evidence="6 7" key="1">
    <citation type="submission" date="2020-03" db="EMBL/GenBank/DDBJ databases">
        <title>Draft Genome Sequence of Cudoniella acicularis.</title>
        <authorList>
            <person name="Buettner E."/>
            <person name="Kellner H."/>
        </authorList>
    </citation>
    <scope>NUCLEOTIDE SEQUENCE [LARGE SCALE GENOMIC DNA]</scope>
    <source>
        <strain evidence="6 7">DSM 108380</strain>
    </source>
</reference>
<accession>A0A8H4RT03</accession>
<evidence type="ECO:0000313" key="6">
    <source>
        <dbReference type="EMBL" id="KAF4634848.1"/>
    </source>
</evidence>
<dbReference type="EMBL" id="JAAMPI010000156">
    <property type="protein sequence ID" value="KAF4634848.1"/>
    <property type="molecule type" value="Genomic_DNA"/>
</dbReference>
<dbReference type="InterPro" id="IPR036895">
    <property type="entry name" value="Uracil-DNA_glycosylase-like_sf"/>
</dbReference>
<feature type="region of interest" description="Disordered" evidence="4">
    <location>
        <begin position="64"/>
        <end position="96"/>
    </location>
</feature>
<dbReference type="CDD" id="cd10028">
    <property type="entry name" value="UDG-F2_TDG_MUG"/>
    <property type="match status" value="1"/>
</dbReference>
<evidence type="ECO:0000313" key="7">
    <source>
        <dbReference type="Proteomes" id="UP000566819"/>
    </source>
</evidence>
<feature type="domain" description="Uracil-DNA glycosylase-like" evidence="5">
    <location>
        <begin position="108"/>
        <end position="285"/>
    </location>
</feature>
<evidence type="ECO:0000259" key="5">
    <source>
        <dbReference type="Pfam" id="PF03167"/>
    </source>
</evidence>
<dbReference type="PANTHER" id="PTHR12159">
    <property type="entry name" value="G/T AND G/U MISMATCH-SPECIFIC DNA GLYCOSYLASE"/>
    <property type="match status" value="1"/>
</dbReference>
<dbReference type="InterPro" id="IPR015637">
    <property type="entry name" value="MUG/TDG"/>
</dbReference>
<dbReference type="PANTHER" id="PTHR12159:SF9">
    <property type="entry name" value="G_T MISMATCH-SPECIFIC THYMINE DNA GLYCOSYLASE"/>
    <property type="match status" value="1"/>
</dbReference>
<dbReference type="Pfam" id="PF03167">
    <property type="entry name" value="UDG"/>
    <property type="match status" value="1"/>
</dbReference>
<protein>
    <recommendedName>
        <fullName evidence="5">Uracil-DNA glycosylase-like domain-containing protein</fullName>
    </recommendedName>
</protein>
<dbReference type="InterPro" id="IPR005122">
    <property type="entry name" value="Uracil-DNA_glycosylase-like"/>
</dbReference>
<dbReference type="AlphaFoldDB" id="A0A8H4RT03"/>